<dbReference type="AlphaFoldDB" id="A0A0C3PE57"/>
<accession>A0A0C3PE57</accession>
<evidence type="ECO:0000313" key="3">
    <source>
        <dbReference type="Proteomes" id="UP000053257"/>
    </source>
</evidence>
<protein>
    <submittedName>
        <fullName evidence="2">Uncharacterized protein</fullName>
    </submittedName>
</protein>
<feature type="non-terminal residue" evidence="2">
    <location>
        <position position="61"/>
    </location>
</feature>
<proteinExistence type="predicted"/>
<feature type="region of interest" description="Disordered" evidence="1">
    <location>
        <begin position="1"/>
        <end position="34"/>
    </location>
</feature>
<evidence type="ECO:0000256" key="1">
    <source>
        <dbReference type="SAM" id="MobiDB-lite"/>
    </source>
</evidence>
<keyword evidence="3" id="KW-1185">Reference proteome</keyword>
<dbReference type="STRING" id="745531.A0A0C3PE57"/>
<sequence length="61" mass="6702">EEMDITYRSPLPNGPASATPLIRGAQQKKSHRHTASIASLIRSEERREEGWSPIGGSFSIP</sequence>
<name>A0A0C3PE57_PHLG1</name>
<feature type="non-terminal residue" evidence="2">
    <location>
        <position position="1"/>
    </location>
</feature>
<dbReference type="EMBL" id="KN840604">
    <property type="protein sequence ID" value="KIP03698.1"/>
    <property type="molecule type" value="Genomic_DNA"/>
</dbReference>
<dbReference type="OrthoDB" id="3003911at2759"/>
<dbReference type="HOGENOM" id="CLU_196208_0_0_1"/>
<reference evidence="2 3" key="1">
    <citation type="journal article" date="2014" name="PLoS Genet.">
        <title>Analysis of the Phlebiopsis gigantea genome, transcriptome and secretome provides insight into its pioneer colonization strategies of wood.</title>
        <authorList>
            <person name="Hori C."/>
            <person name="Ishida T."/>
            <person name="Igarashi K."/>
            <person name="Samejima M."/>
            <person name="Suzuki H."/>
            <person name="Master E."/>
            <person name="Ferreira P."/>
            <person name="Ruiz-Duenas F.J."/>
            <person name="Held B."/>
            <person name="Canessa P."/>
            <person name="Larrondo L.F."/>
            <person name="Schmoll M."/>
            <person name="Druzhinina I.S."/>
            <person name="Kubicek C.P."/>
            <person name="Gaskell J.A."/>
            <person name="Kersten P."/>
            <person name="St John F."/>
            <person name="Glasner J."/>
            <person name="Sabat G."/>
            <person name="Splinter BonDurant S."/>
            <person name="Syed K."/>
            <person name="Yadav J."/>
            <person name="Mgbeahuruike A.C."/>
            <person name="Kovalchuk A."/>
            <person name="Asiegbu F.O."/>
            <person name="Lackner G."/>
            <person name="Hoffmeister D."/>
            <person name="Rencoret J."/>
            <person name="Gutierrez A."/>
            <person name="Sun H."/>
            <person name="Lindquist E."/>
            <person name="Barry K."/>
            <person name="Riley R."/>
            <person name="Grigoriev I.V."/>
            <person name="Henrissat B."/>
            <person name="Kues U."/>
            <person name="Berka R.M."/>
            <person name="Martinez A.T."/>
            <person name="Covert S.F."/>
            <person name="Blanchette R.A."/>
            <person name="Cullen D."/>
        </authorList>
    </citation>
    <scope>NUCLEOTIDE SEQUENCE [LARGE SCALE GENOMIC DNA]</scope>
    <source>
        <strain evidence="2 3">11061_1 CR5-6</strain>
    </source>
</reference>
<gene>
    <name evidence="2" type="ORF">PHLGIDRAFT_51811</name>
</gene>
<organism evidence="2 3">
    <name type="scientific">Phlebiopsis gigantea (strain 11061_1 CR5-6)</name>
    <name type="common">White-rot fungus</name>
    <name type="synonym">Peniophora gigantea</name>
    <dbReference type="NCBI Taxonomy" id="745531"/>
    <lineage>
        <taxon>Eukaryota</taxon>
        <taxon>Fungi</taxon>
        <taxon>Dikarya</taxon>
        <taxon>Basidiomycota</taxon>
        <taxon>Agaricomycotina</taxon>
        <taxon>Agaricomycetes</taxon>
        <taxon>Polyporales</taxon>
        <taxon>Phanerochaetaceae</taxon>
        <taxon>Phlebiopsis</taxon>
    </lineage>
</organism>
<evidence type="ECO:0000313" key="2">
    <source>
        <dbReference type="EMBL" id="KIP03698.1"/>
    </source>
</evidence>
<dbReference type="Proteomes" id="UP000053257">
    <property type="component" value="Unassembled WGS sequence"/>
</dbReference>